<dbReference type="NCBIfam" id="TIGR00099">
    <property type="entry name" value="Cof-subfamily"/>
    <property type="match status" value="1"/>
</dbReference>
<dbReference type="GO" id="GO:0016791">
    <property type="term" value="F:phosphatase activity"/>
    <property type="evidence" value="ECO:0007669"/>
    <property type="project" value="TreeGrafter"/>
</dbReference>
<protein>
    <submittedName>
        <fullName evidence="1">HAD family hydrolase</fullName>
    </submittedName>
</protein>
<dbReference type="PROSITE" id="PS01229">
    <property type="entry name" value="COF_2"/>
    <property type="match status" value="1"/>
</dbReference>
<dbReference type="SUPFAM" id="SSF56784">
    <property type="entry name" value="HAD-like"/>
    <property type="match status" value="1"/>
</dbReference>
<keyword evidence="2" id="KW-1185">Reference proteome</keyword>
<dbReference type="RefSeq" id="WP_186949444.1">
    <property type="nucleotide sequence ID" value="NZ_JACOPL010000001.1"/>
</dbReference>
<dbReference type="InterPro" id="IPR036412">
    <property type="entry name" value="HAD-like_sf"/>
</dbReference>
<dbReference type="Pfam" id="PF08282">
    <property type="entry name" value="Hydrolase_3"/>
    <property type="match status" value="1"/>
</dbReference>
<dbReference type="PANTHER" id="PTHR10000">
    <property type="entry name" value="PHOSPHOSERINE PHOSPHATASE"/>
    <property type="match status" value="1"/>
</dbReference>
<dbReference type="SFLD" id="SFLDG01140">
    <property type="entry name" value="C2.B:_Phosphomannomutase_and_P"/>
    <property type="match status" value="1"/>
</dbReference>
<dbReference type="AlphaFoldDB" id="A0A923LTJ5"/>
<proteinExistence type="predicted"/>
<name>A0A923LTJ5_9FIRM</name>
<dbReference type="InterPro" id="IPR023214">
    <property type="entry name" value="HAD_sf"/>
</dbReference>
<dbReference type="NCBIfam" id="TIGR01484">
    <property type="entry name" value="HAD-SF-IIB"/>
    <property type="match status" value="1"/>
</dbReference>
<dbReference type="Gene3D" id="3.40.50.1000">
    <property type="entry name" value="HAD superfamily/HAD-like"/>
    <property type="match status" value="1"/>
</dbReference>
<accession>A0A923LTJ5</accession>
<gene>
    <name evidence="1" type="ORF">H8S45_01300</name>
</gene>
<dbReference type="Gene3D" id="3.30.1240.10">
    <property type="match status" value="1"/>
</dbReference>
<dbReference type="InterPro" id="IPR006379">
    <property type="entry name" value="HAD-SF_hydro_IIB"/>
</dbReference>
<comment type="caution">
    <text evidence="1">The sequence shown here is derived from an EMBL/GenBank/DDBJ whole genome shotgun (WGS) entry which is preliminary data.</text>
</comment>
<dbReference type="SFLD" id="SFLDS00003">
    <property type="entry name" value="Haloacid_Dehalogenase"/>
    <property type="match status" value="1"/>
</dbReference>
<dbReference type="EMBL" id="JACOPL010000001">
    <property type="protein sequence ID" value="MBC5724112.1"/>
    <property type="molecule type" value="Genomic_DNA"/>
</dbReference>
<dbReference type="Proteomes" id="UP000606499">
    <property type="component" value="Unassembled WGS sequence"/>
</dbReference>
<sequence length="263" mass="29279">MLLACDMDGTLLDSSRRISERNERALRYFTEEGGRFSLATGRAPGAIRSYLPQLPFNAPYSLLNGSLILNEQHQVMRCAGMPVETKELIQTTLLEFSQIGCEIFIGDRILVCQSSEVTEQHMRTLHLDFETVSSNRLPDTTNWCKINFTGDPALMNQVKAFLKPYQDRFCMASSMPSFWEVTAQGVNKGTALETIAQNCGIPHDRIFAVGDSYNDEDMIHAAYLGFAPANADDGILQAADVHVRENDLDAVAAVVEYLEAHYS</sequence>
<reference evidence="1" key="1">
    <citation type="submission" date="2020-08" db="EMBL/GenBank/DDBJ databases">
        <title>Genome public.</title>
        <authorList>
            <person name="Liu C."/>
            <person name="Sun Q."/>
        </authorList>
    </citation>
    <scope>NUCLEOTIDE SEQUENCE</scope>
    <source>
        <strain evidence="1">NSJ-28</strain>
    </source>
</reference>
<dbReference type="InterPro" id="IPR000150">
    <property type="entry name" value="Cof"/>
</dbReference>
<organism evidence="1 2">
    <name type="scientific">Agathobaculum faecis</name>
    <dbReference type="NCBI Taxonomy" id="2763013"/>
    <lineage>
        <taxon>Bacteria</taxon>
        <taxon>Bacillati</taxon>
        <taxon>Bacillota</taxon>
        <taxon>Clostridia</taxon>
        <taxon>Eubacteriales</taxon>
        <taxon>Butyricicoccaceae</taxon>
        <taxon>Agathobaculum</taxon>
    </lineage>
</organism>
<evidence type="ECO:0000313" key="1">
    <source>
        <dbReference type="EMBL" id="MBC5724112.1"/>
    </source>
</evidence>
<dbReference type="GO" id="GO:0000287">
    <property type="term" value="F:magnesium ion binding"/>
    <property type="evidence" value="ECO:0007669"/>
    <property type="project" value="TreeGrafter"/>
</dbReference>
<evidence type="ECO:0000313" key="2">
    <source>
        <dbReference type="Proteomes" id="UP000606499"/>
    </source>
</evidence>
<keyword evidence="1" id="KW-0378">Hydrolase</keyword>
<dbReference type="GO" id="GO:0005829">
    <property type="term" value="C:cytosol"/>
    <property type="evidence" value="ECO:0007669"/>
    <property type="project" value="TreeGrafter"/>
</dbReference>
<dbReference type="PANTHER" id="PTHR10000:SF8">
    <property type="entry name" value="HAD SUPERFAMILY HYDROLASE-LIKE, TYPE 3"/>
    <property type="match status" value="1"/>
</dbReference>